<evidence type="ECO:0000256" key="6">
    <source>
        <dbReference type="ARBA" id="ARBA00022989"/>
    </source>
</evidence>
<evidence type="ECO:0000256" key="5">
    <source>
        <dbReference type="ARBA" id="ARBA00022692"/>
    </source>
</evidence>
<evidence type="ECO:0000256" key="8">
    <source>
        <dbReference type="ARBA" id="ARBA00038436"/>
    </source>
</evidence>
<dbReference type="InterPro" id="IPR055348">
    <property type="entry name" value="DctQ"/>
</dbReference>
<comment type="caution">
    <text evidence="11">The sequence shown here is derived from an EMBL/GenBank/DDBJ whole genome shotgun (WGS) entry which is preliminary data.</text>
</comment>
<dbReference type="Pfam" id="PF04290">
    <property type="entry name" value="DctQ"/>
    <property type="match status" value="1"/>
</dbReference>
<keyword evidence="3" id="KW-1003">Cell membrane</keyword>
<keyword evidence="7 9" id="KW-0472">Membrane</keyword>
<evidence type="ECO:0000256" key="7">
    <source>
        <dbReference type="ARBA" id="ARBA00023136"/>
    </source>
</evidence>
<keyword evidence="2 9" id="KW-0813">Transport</keyword>
<dbReference type="EMBL" id="JBHRTB010000010">
    <property type="protein sequence ID" value="MFC3144449.1"/>
    <property type="molecule type" value="Genomic_DNA"/>
</dbReference>
<reference evidence="12" key="1">
    <citation type="journal article" date="2019" name="Int. J. Syst. Evol. Microbiol.">
        <title>The Global Catalogue of Microorganisms (GCM) 10K type strain sequencing project: providing services to taxonomists for standard genome sequencing and annotation.</title>
        <authorList>
            <consortium name="The Broad Institute Genomics Platform"/>
            <consortium name="The Broad Institute Genome Sequencing Center for Infectious Disease"/>
            <person name="Wu L."/>
            <person name="Ma J."/>
        </authorList>
    </citation>
    <scope>NUCLEOTIDE SEQUENCE [LARGE SCALE GENOMIC DNA]</scope>
    <source>
        <strain evidence="12">KCTC 52366</strain>
    </source>
</reference>
<keyword evidence="4 9" id="KW-0997">Cell inner membrane</keyword>
<evidence type="ECO:0000313" key="11">
    <source>
        <dbReference type="EMBL" id="MFC3144449.1"/>
    </source>
</evidence>
<feature type="transmembrane region" description="Helical" evidence="9">
    <location>
        <begin position="12"/>
        <end position="35"/>
    </location>
</feature>
<dbReference type="PANTHER" id="PTHR35011:SF10">
    <property type="entry name" value="TRAP TRANSPORTER SMALL PERMEASE PROTEIN"/>
    <property type="match status" value="1"/>
</dbReference>
<evidence type="ECO:0000256" key="4">
    <source>
        <dbReference type="ARBA" id="ARBA00022519"/>
    </source>
</evidence>
<comment type="subcellular location">
    <subcellularLocation>
        <location evidence="1 9">Cell inner membrane</location>
        <topology evidence="1 9">Multi-pass membrane protein</topology>
    </subcellularLocation>
</comment>
<dbReference type="InterPro" id="IPR007387">
    <property type="entry name" value="TRAP_DctQ"/>
</dbReference>
<keyword evidence="6 9" id="KW-1133">Transmembrane helix</keyword>
<feature type="domain" description="Tripartite ATP-independent periplasmic transporters DctQ component" evidence="10">
    <location>
        <begin position="30"/>
        <end position="164"/>
    </location>
</feature>
<feature type="transmembrane region" description="Helical" evidence="9">
    <location>
        <begin position="91"/>
        <end position="116"/>
    </location>
</feature>
<evidence type="ECO:0000256" key="1">
    <source>
        <dbReference type="ARBA" id="ARBA00004429"/>
    </source>
</evidence>
<dbReference type="PANTHER" id="PTHR35011">
    <property type="entry name" value="2,3-DIKETO-L-GULONATE TRAP TRANSPORTER SMALL PERMEASE PROTEIN YIAM"/>
    <property type="match status" value="1"/>
</dbReference>
<dbReference type="Proteomes" id="UP001595632">
    <property type="component" value="Unassembled WGS sequence"/>
</dbReference>
<name>A0ABV7GS47_9RHOB</name>
<comment type="subunit">
    <text evidence="9">The complex comprises the extracytoplasmic solute receptor protein and the two transmembrane proteins.</text>
</comment>
<evidence type="ECO:0000259" key="10">
    <source>
        <dbReference type="Pfam" id="PF04290"/>
    </source>
</evidence>
<comment type="function">
    <text evidence="9">Part of the tripartite ATP-independent periplasmic (TRAP) transport system.</text>
</comment>
<evidence type="ECO:0000256" key="2">
    <source>
        <dbReference type="ARBA" id="ARBA00022448"/>
    </source>
</evidence>
<evidence type="ECO:0000256" key="3">
    <source>
        <dbReference type="ARBA" id="ARBA00022475"/>
    </source>
</evidence>
<accession>A0ABV7GS47</accession>
<evidence type="ECO:0000256" key="9">
    <source>
        <dbReference type="RuleBase" id="RU369079"/>
    </source>
</evidence>
<proteinExistence type="inferred from homology"/>
<comment type="similarity">
    <text evidence="8 9">Belongs to the TRAP transporter small permease family.</text>
</comment>
<sequence length="177" mass="18695">MAARSARLTPLGVVVDISNVIGVLLIWAVVVLMCLDVVSRNLLNQPIAGVADIVASSVVAIVFLQLGSAVRNDRLTRADFLLARIQTGAPGLAKILGILFHLIGAAICIGIVNWTLPKLGNAWTRSEFVGIVGVMTFPRWPVLAIAVYGAGLAAIQFLAHAVREALPRRAASSEHSS</sequence>
<keyword evidence="5 9" id="KW-0812">Transmembrane</keyword>
<feature type="transmembrane region" description="Helical" evidence="9">
    <location>
        <begin position="47"/>
        <end position="70"/>
    </location>
</feature>
<organism evidence="11 12">
    <name type="scientific">Psychromarinibacter halotolerans</name>
    <dbReference type="NCBI Taxonomy" id="1775175"/>
    <lineage>
        <taxon>Bacteria</taxon>
        <taxon>Pseudomonadati</taxon>
        <taxon>Pseudomonadota</taxon>
        <taxon>Alphaproteobacteria</taxon>
        <taxon>Rhodobacterales</taxon>
        <taxon>Paracoccaceae</taxon>
        <taxon>Psychromarinibacter</taxon>
    </lineage>
</organism>
<gene>
    <name evidence="11" type="ORF">ACFOGP_17120</name>
</gene>
<protein>
    <recommendedName>
        <fullName evidence="9">TRAP transporter small permease protein</fullName>
    </recommendedName>
</protein>
<dbReference type="RefSeq" id="WP_275633845.1">
    <property type="nucleotide sequence ID" value="NZ_JARGYD010000006.1"/>
</dbReference>
<feature type="transmembrane region" description="Helical" evidence="9">
    <location>
        <begin position="140"/>
        <end position="159"/>
    </location>
</feature>
<evidence type="ECO:0000313" key="12">
    <source>
        <dbReference type="Proteomes" id="UP001595632"/>
    </source>
</evidence>
<keyword evidence="12" id="KW-1185">Reference proteome</keyword>